<reference evidence="2" key="1">
    <citation type="journal article" date="2022" name="Mol. Ecol. Resour.">
        <title>The genomes of chicory, endive, great burdock and yacon provide insights into Asteraceae palaeo-polyploidization history and plant inulin production.</title>
        <authorList>
            <person name="Fan W."/>
            <person name="Wang S."/>
            <person name="Wang H."/>
            <person name="Wang A."/>
            <person name="Jiang F."/>
            <person name="Liu H."/>
            <person name="Zhao H."/>
            <person name="Xu D."/>
            <person name="Zhang Y."/>
        </authorList>
    </citation>
    <scope>NUCLEOTIDE SEQUENCE [LARGE SCALE GENOMIC DNA]</scope>
    <source>
        <strain evidence="2">cv. Punajuju</strain>
    </source>
</reference>
<sequence length="94" mass="10667">MLKRVSWLFMLYETLLGQTGIPKAHVTALKFQVLLVHMDIALEGHAYDSLMKAYVEHNKDTASLDTVFVRHCGYITTVKVIKVIGDIKKSKFIS</sequence>
<organism evidence="1 2">
    <name type="scientific">Cichorium intybus</name>
    <name type="common">Chicory</name>
    <dbReference type="NCBI Taxonomy" id="13427"/>
    <lineage>
        <taxon>Eukaryota</taxon>
        <taxon>Viridiplantae</taxon>
        <taxon>Streptophyta</taxon>
        <taxon>Embryophyta</taxon>
        <taxon>Tracheophyta</taxon>
        <taxon>Spermatophyta</taxon>
        <taxon>Magnoliopsida</taxon>
        <taxon>eudicotyledons</taxon>
        <taxon>Gunneridae</taxon>
        <taxon>Pentapetalae</taxon>
        <taxon>asterids</taxon>
        <taxon>campanulids</taxon>
        <taxon>Asterales</taxon>
        <taxon>Asteraceae</taxon>
        <taxon>Cichorioideae</taxon>
        <taxon>Cichorieae</taxon>
        <taxon>Cichoriinae</taxon>
        <taxon>Cichorium</taxon>
    </lineage>
</organism>
<comment type="caution">
    <text evidence="1">The sequence shown here is derived from an EMBL/GenBank/DDBJ whole genome shotgun (WGS) entry which is preliminary data.</text>
</comment>
<name>A0ACB9G6U6_CICIN</name>
<reference evidence="1 2" key="2">
    <citation type="journal article" date="2022" name="Mol. Ecol. Resour.">
        <title>The genomes of chicory, endive, great burdock and yacon provide insights into Asteraceae paleo-polyploidization history and plant inulin production.</title>
        <authorList>
            <person name="Fan W."/>
            <person name="Wang S."/>
            <person name="Wang H."/>
            <person name="Wang A."/>
            <person name="Jiang F."/>
            <person name="Liu H."/>
            <person name="Zhao H."/>
            <person name="Xu D."/>
            <person name="Zhang Y."/>
        </authorList>
    </citation>
    <scope>NUCLEOTIDE SEQUENCE [LARGE SCALE GENOMIC DNA]</scope>
    <source>
        <strain evidence="2">cv. Punajuju</strain>
        <tissue evidence="1">Leaves</tissue>
    </source>
</reference>
<dbReference type="Proteomes" id="UP001055811">
    <property type="component" value="Linkage Group LG02"/>
</dbReference>
<protein>
    <submittedName>
        <fullName evidence="1">Uncharacterized protein</fullName>
    </submittedName>
</protein>
<gene>
    <name evidence="1" type="ORF">L2E82_09059</name>
</gene>
<accession>A0ACB9G6U6</accession>
<proteinExistence type="predicted"/>
<dbReference type="EMBL" id="CM042010">
    <property type="protein sequence ID" value="KAI3779349.1"/>
    <property type="molecule type" value="Genomic_DNA"/>
</dbReference>
<evidence type="ECO:0000313" key="2">
    <source>
        <dbReference type="Proteomes" id="UP001055811"/>
    </source>
</evidence>
<evidence type="ECO:0000313" key="1">
    <source>
        <dbReference type="EMBL" id="KAI3779349.1"/>
    </source>
</evidence>
<keyword evidence="2" id="KW-1185">Reference proteome</keyword>